<evidence type="ECO:0000313" key="1">
    <source>
        <dbReference type="EMBL" id="MEY8038169.1"/>
    </source>
</evidence>
<protein>
    <submittedName>
        <fullName evidence="1">Uncharacterized protein</fullName>
    </submittedName>
</protein>
<accession>A0ABV4CFH1</accession>
<keyword evidence="2" id="KW-1185">Reference proteome</keyword>
<dbReference type="Proteomes" id="UP001564626">
    <property type="component" value="Unassembled WGS sequence"/>
</dbReference>
<proteinExistence type="predicted"/>
<comment type="caution">
    <text evidence="1">The sequence shown here is derived from an EMBL/GenBank/DDBJ whole genome shotgun (WGS) entry which is preliminary data.</text>
</comment>
<name>A0ABV4CFH1_9PSEU</name>
<sequence>MRPRQAVAAFDSASAMLRVLSRHLHGGSSPALGLGPTARLAGPGLLPWVNRLPSALRERAYAWSGQLEAVGQDRLRHVDMEDVAGWVTGHYPRRRGPAVMIGSTSGASTHLAALAGVPWLPQTVLVPVRHRGLHPDEPRAAVDGLAAARAAILTANPTVGLHHMHDANQDRLMIRRMAYFRLKYRRLPAAYADFLRARLQPGGTVLVADCGQRWPTTTTGERQVFQHGAVGGLTAEEYAEGGPRVARFLAEQGSPYSRWDAPPPDTSSPEAEWGFDPALLPDLARLCEQEGWRLERLRFEHPDTLSAPVARIYRDWYAEHGIPPDRLLVGCFALLDVHLPLRQGRVPYWTTFGTRSARDTLLDHLADGPDYDEIDLGLFSHGTCSAGLANIEDWDEVLRLARHRGDYCGVDREVYPQDFASNVRFHAQLAARGPAAPVPHPAPWEWVRRRLQHSPDPAVTYLVEDSA</sequence>
<dbReference type="EMBL" id="JBGEHV010000002">
    <property type="protein sequence ID" value="MEY8038169.1"/>
    <property type="molecule type" value="Genomic_DNA"/>
</dbReference>
<dbReference type="RefSeq" id="WP_345361059.1">
    <property type="nucleotide sequence ID" value="NZ_BAABII010000005.1"/>
</dbReference>
<gene>
    <name evidence="1" type="ORF">AB8O55_02055</name>
</gene>
<evidence type="ECO:0000313" key="2">
    <source>
        <dbReference type="Proteomes" id="UP001564626"/>
    </source>
</evidence>
<organism evidence="1 2">
    <name type="scientific">Saccharopolyspora cebuensis</name>
    <dbReference type="NCBI Taxonomy" id="418759"/>
    <lineage>
        <taxon>Bacteria</taxon>
        <taxon>Bacillati</taxon>
        <taxon>Actinomycetota</taxon>
        <taxon>Actinomycetes</taxon>
        <taxon>Pseudonocardiales</taxon>
        <taxon>Pseudonocardiaceae</taxon>
        <taxon>Saccharopolyspora</taxon>
    </lineage>
</organism>
<reference evidence="1 2" key="1">
    <citation type="submission" date="2024-08" db="EMBL/GenBank/DDBJ databases">
        <title>Genome mining of Saccharopolyspora cebuensis PGLac3 from Nigerian medicinal plant.</title>
        <authorList>
            <person name="Ezeobiora C.E."/>
            <person name="Igbokwe N.H."/>
            <person name="Amin D.H."/>
            <person name="Mendie U.E."/>
        </authorList>
    </citation>
    <scope>NUCLEOTIDE SEQUENCE [LARGE SCALE GENOMIC DNA]</scope>
    <source>
        <strain evidence="1 2">PGLac3</strain>
    </source>
</reference>